<comment type="caution">
    <text evidence="1">The sequence shown here is derived from an EMBL/GenBank/DDBJ whole genome shotgun (WGS) entry which is preliminary data.</text>
</comment>
<dbReference type="RefSeq" id="WP_110300451.1">
    <property type="nucleotide sequence ID" value="NZ_QJJM01000030.1"/>
</dbReference>
<name>A0A2V3UP15_9SPHN</name>
<evidence type="ECO:0000313" key="2">
    <source>
        <dbReference type="Proteomes" id="UP000248014"/>
    </source>
</evidence>
<organism evidence="1 2">
    <name type="scientific">Blastomonas natatoria</name>
    <dbReference type="NCBI Taxonomy" id="34015"/>
    <lineage>
        <taxon>Bacteria</taxon>
        <taxon>Pseudomonadati</taxon>
        <taxon>Pseudomonadota</taxon>
        <taxon>Alphaproteobacteria</taxon>
        <taxon>Sphingomonadales</taxon>
        <taxon>Sphingomonadaceae</taxon>
        <taxon>Blastomonas</taxon>
    </lineage>
</organism>
<dbReference type="AlphaFoldDB" id="A0A2V3UP15"/>
<gene>
    <name evidence="1" type="ORF">C7451_1306</name>
</gene>
<reference evidence="1 2" key="1">
    <citation type="submission" date="2018-05" db="EMBL/GenBank/DDBJ databases">
        <title>Genomic Encyclopedia of Type Strains, Phase IV (KMG-IV): sequencing the most valuable type-strain genomes for metagenomic binning, comparative biology and taxonomic classification.</title>
        <authorList>
            <person name="Goeker M."/>
        </authorList>
    </citation>
    <scope>NUCLEOTIDE SEQUENCE [LARGE SCALE GENOMIC DNA]</scope>
    <source>
        <strain evidence="1 2">DSM 3183</strain>
    </source>
</reference>
<proteinExistence type="predicted"/>
<dbReference type="OrthoDB" id="1070337at2"/>
<protein>
    <recommendedName>
        <fullName evidence="3">DUF2958 family protein</fullName>
    </recommendedName>
</protein>
<dbReference type="InterPro" id="IPR021341">
    <property type="entry name" value="DUF2958"/>
</dbReference>
<evidence type="ECO:0000313" key="1">
    <source>
        <dbReference type="EMBL" id="PXW67396.1"/>
    </source>
</evidence>
<evidence type="ECO:0008006" key="3">
    <source>
        <dbReference type="Google" id="ProtNLM"/>
    </source>
</evidence>
<dbReference type="Pfam" id="PF11171">
    <property type="entry name" value="DUF2958"/>
    <property type="match status" value="1"/>
</dbReference>
<accession>A0A2V3UP15</accession>
<dbReference type="EMBL" id="QJJM01000030">
    <property type="protein sequence ID" value="PXW67396.1"/>
    <property type="molecule type" value="Genomic_DNA"/>
</dbReference>
<dbReference type="Proteomes" id="UP000248014">
    <property type="component" value="Unassembled WGS sequence"/>
</dbReference>
<sequence length="140" mass="15239">MNLLTSEIREALLKNTRARLHANALGHPEPDPAPVVRFFNPVGSGTWLATEIDEDDILFGLADLGFGCPELGSFSLRELQSVRLPLGLGIERDILFESAVPLSTYARLARRTGSILLAEAEIHRRASVPTLGDVEQPPDA</sequence>
<keyword evidence="2" id="KW-1185">Reference proteome</keyword>